<evidence type="ECO:0000313" key="7">
    <source>
        <dbReference type="Proteomes" id="UP001229421"/>
    </source>
</evidence>
<dbReference type="PANTHER" id="PTHR32401:SF49">
    <property type="entry name" value="OS10G0129200 PROTEIN"/>
    <property type="match status" value="1"/>
</dbReference>
<keyword evidence="3" id="KW-0472">Membrane</keyword>
<evidence type="ECO:0000256" key="1">
    <source>
        <dbReference type="ARBA" id="ARBA00007606"/>
    </source>
</evidence>
<sequence>MAIFSTTYLITSFLVIFFPNNYAAASVTFNLTHIGPESENLDIVTEGDASYISNNGIQLTPGDVGPPGWGIGGRAKYIRPLHLWDHKSGELASFFTNFTFVIDSNHATKYGGGLTFFLAQNNSVITGGDAMGLPVDVTSLKASTRFVAVRFLASGNPRWDPSVSNDDRVGISISSLATVTYKKWLSNVPDGGVCQAWITYDSVSKKLTVSFTGFENDTVVTQDELAYTVDLRKHLPQWVIFGFSAGSRDFSNQRHVVRSWSFHSSDISLNVKDYKARLIVGVWVTIILILVVLPVVLWKWKKKKNLEDEEEEHEFDLHGTKRLVEAADPRLGSDFDQEELKRLMTVGLWCAHPDPHFRPSMRQVIQVLNCETSVPTLPSDMPVVTYSTCPTSLLYGVTSIVQDQLLKMGND</sequence>
<dbReference type="Proteomes" id="UP001229421">
    <property type="component" value="Unassembled WGS sequence"/>
</dbReference>
<keyword evidence="3" id="KW-0812">Transmembrane</keyword>
<evidence type="ECO:0000256" key="2">
    <source>
        <dbReference type="ARBA" id="ARBA00022734"/>
    </source>
</evidence>
<evidence type="ECO:0000256" key="4">
    <source>
        <dbReference type="SAM" id="SignalP"/>
    </source>
</evidence>
<dbReference type="AlphaFoldDB" id="A0AAD8KBU2"/>
<reference evidence="6" key="1">
    <citation type="journal article" date="2023" name="bioRxiv">
        <title>Improved chromosome-level genome assembly for marigold (Tagetes erecta).</title>
        <authorList>
            <person name="Jiang F."/>
            <person name="Yuan L."/>
            <person name="Wang S."/>
            <person name="Wang H."/>
            <person name="Xu D."/>
            <person name="Wang A."/>
            <person name="Fan W."/>
        </authorList>
    </citation>
    <scope>NUCLEOTIDE SEQUENCE</scope>
    <source>
        <strain evidence="6">WSJ</strain>
        <tissue evidence="6">Leaf</tissue>
    </source>
</reference>
<keyword evidence="4" id="KW-0732">Signal</keyword>
<dbReference type="SUPFAM" id="SSF49899">
    <property type="entry name" value="Concanavalin A-like lectins/glucanases"/>
    <property type="match status" value="1"/>
</dbReference>
<gene>
    <name evidence="6" type="ORF">QVD17_27414</name>
</gene>
<dbReference type="Gene3D" id="1.10.510.10">
    <property type="entry name" value="Transferase(Phosphotransferase) domain 1"/>
    <property type="match status" value="1"/>
</dbReference>
<proteinExistence type="inferred from homology"/>
<comment type="similarity">
    <text evidence="1">Belongs to the leguminous lectin family.</text>
</comment>
<name>A0AAD8KBU2_TARER</name>
<evidence type="ECO:0000313" key="6">
    <source>
        <dbReference type="EMBL" id="KAK1418271.1"/>
    </source>
</evidence>
<protein>
    <recommendedName>
        <fullName evidence="5">Legume lectin domain-containing protein</fullName>
    </recommendedName>
</protein>
<feature type="domain" description="Legume lectin" evidence="5">
    <location>
        <begin position="27"/>
        <end position="270"/>
    </location>
</feature>
<feature type="transmembrane region" description="Helical" evidence="3">
    <location>
        <begin position="278"/>
        <end position="298"/>
    </location>
</feature>
<dbReference type="Gene3D" id="2.60.120.200">
    <property type="match status" value="1"/>
</dbReference>
<feature type="signal peptide" evidence="4">
    <location>
        <begin position="1"/>
        <end position="25"/>
    </location>
</feature>
<dbReference type="PROSITE" id="PS00308">
    <property type="entry name" value="LECTIN_LEGUME_ALPHA"/>
    <property type="match status" value="1"/>
</dbReference>
<organism evidence="6 7">
    <name type="scientific">Tagetes erecta</name>
    <name type="common">African marigold</name>
    <dbReference type="NCBI Taxonomy" id="13708"/>
    <lineage>
        <taxon>Eukaryota</taxon>
        <taxon>Viridiplantae</taxon>
        <taxon>Streptophyta</taxon>
        <taxon>Embryophyta</taxon>
        <taxon>Tracheophyta</taxon>
        <taxon>Spermatophyta</taxon>
        <taxon>Magnoliopsida</taxon>
        <taxon>eudicotyledons</taxon>
        <taxon>Gunneridae</taxon>
        <taxon>Pentapetalae</taxon>
        <taxon>asterids</taxon>
        <taxon>campanulids</taxon>
        <taxon>Asterales</taxon>
        <taxon>Asteraceae</taxon>
        <taxon>Asteroideae</taxon>
        <taxon>Heliantheae alliance</taxon>
        <taxon>Tageteae</taxon>
        <taxon>Tagetes</taxon>
    </lineage>
</organism>
<evidence type="ECO:0000259" key="5">
    <source>
        <dbReference type="Pfam" id="PF00139"/>
    </source>
</evidence>
<dbReference type="Pfam" id="PF00139">
    <property type="entry name" value="Lectin_legB"/>
    <property type="match status" value="1"/>
</dbReference>
<keyword evidence="3" id="KW-1133">Transmembrane helix</keyword>
<dbReference type="InterPro" id="IPR050258">
    <property type="entry name" value="Leguminous_Lectin"/>
</dbReference>
<feature type="chain" id="PRO_5042175588" description="Legume lectin domain-containing protein" evidence="4">
    <location>
        <begin position="26"/>
        <end position="411"/>
    </location>
</feature>
<dbReference type="GO" id="GO:0030246">
    <property type="term" value="F:carbohydrate binding"/>
    <property type="evidence" value="ECO:0007669"/>
    <property type="project" value="UniProtKB-KW"/>
</dbReference>
<dbReference type="EMBL" id="JAUHHV010000007">
    <property type="protein sequence ID" value="KAK1418271.1"/>
    <property type="molecule type" value="Genomic_DNA"/>
</dbReference>
<dbReference type="InterPro" id="IPR013320">
    <property type="entry name" value="ConA-like_dom_sf"/>
</dbReference>
<dbReference type="PANTHER" id="PTHR32401">
    <property type="entry name" value="CONCANAVALIN A-LIKE LECTIN FAMILY PROTEIN"/>
    <property type="match status" value="1"/>
</dbReference>
<accession>A0AAD8KBU2</accession>
<evidence type="ECO:0000256" key="3">
    <source>
        <dbReference type="SAM" id="Phobius"/>
    </source>
</evidence>
<keyword evidence="7" id="KW-1185">Reference proteome</keyword>
<dbReference type="CDD" id="cd06899">
    <property type="entry name" value="lectin_legume_LecRK_Arcelin_ConA"/>
    <property type="match status" value="1"/>
</dbReference>
<dbReference type="InterPro" id="IPR000985">
    <property type="entry name" value="Lectin_LegA_CS"/>
</dbReference>
<dbReference type="InterPro" id="IPR001220">
    <property type="entry name" value="Legume_lectin_dom"/>
</dbReference>
<keyword evidence="2" id="KW-0430">Lectin</keyword>
<comment type="caution">
    <text evidence="6">The sequence shown here is derived from an EMBL/GenBank/DDBJ whole genome shotgun (WGS) entry which is preliminary data.</text>
</comment>